<dbReference type="EMBL" id="ADBL01002813">
    <property type="status" value="NOT_ANNOTATED_CDS"/>
    <property type="molecule type" value="Genomic_DNA"/>
</dbReference>
<dbReference type="SUPFAM" id="SSF103473">
    <property type="entry name" value="MFS general substrate transporter"/>
    <property type="match status" value="1"/>
</dbReference>
<feature type="transmembrane region" description="Helical" evidence="9">
    <location>
        <begin position="358"/>
        <end position="378"/>
    </location>
</feature>
<dbReference type="Gene3D" id="1.20.1250.20">
    <property type="entry name" value="MFS general substrate transporter like domains"/>
    <property type="match status" value="1"/>
</dbReference>
<dbReference type="EMBL" id="GL876981">
    <property type="protein sequence ID" value="KLU92463.1"/>
    <property type="molecule type" value="Genomic_DNA"/>
</dbReference>
<reference evidence="13" key="2">
    <citation type="submission" date="2010-05" db="EMBL/GenBank/DDBJ databases">
        <title>The genome sequence of Magnaporthe poae strain ATCC 64411.</title>
        <authorList>
            <person name="Ma L.-J."/>
            <person name="Dead R."/>
            <person name="Young S."/>
            <person name="Zeng Q."/>
            <person name="Koehrsen M."/>
            <person name="Alvarado L."/>
            <person name="Berlin A."/>
            <person name="Chapman S.B."/>
            <person name="Chen Z."/>
            <person name="Freedman E."/>
            <person name="Gellesch M."/>
            <person name="Goldberg J."/>
            <person name="Griggs A."/>
            <person name="Gujja S."/>
            <person name="Heilman E.R."/>
            <person name="Heiman D."/>
            <person name="Hepburn T."/>
            <person name="Howarth C."/>
            <person name="Jen D."/>
            <person name="Larson L."/>
            <person name="Mehta T."/>
            <person name="Neiman D."/>
            <person name="Pearson M."/>
            <person name="Roberts A."/>
            <person name="Saif S."/>
            <person name="Shea T."/>
            <person name="Shenoy N."/>
            <person name="Sisk P."/>
            <person name="Stolte C."/>
            <person name="Sykes S."/>
            <person name="Walk T."/>
            <person name="White J."/>
            <person name="Yandava C."/>
            <person name="Haas B."/>
            <person name="Nusbaum C."/>
            <person name="Birren B."/>
        </authorList>
    </citation>
    <scope>NUCLEOTIDE SEQUENCE [LARGE SCALE GENOMIC DNA]</scope>
    <source>
        <strain evidence="13">ATCC 64411 / 73-15</strain>
    </source>
</reference>
<dbReference type="InterPro" id="IPR020846">
    <property type="entry name" value="MFS_dom"/>
</dbReference>
<gene>
    <name evidence="11" type="ORF">MAPG_11407</name>
</gene>
<name>A0A0C4EF70_MAGP6</name>
<dbReference type="PROSITE" id="PS50850">
    <property type="entry name" value="MFS"/>
    <property type="match status" value="1"/>
</dbReference>
<sequence length="559" mass="61090">MGGGTSLWASPDWTKDPRQIFNSRLWFLVVAVSFAGFSYGFDHGNVGGVLVLPSFKHRFGLDALSPADFSQRQGEIASMMSAGAAVGALCAGPFSEHLGRRWSMVAYGSVFLVGAVMQLMANLSVFQAGRFIGGLGIGGTSVLTPQYLAESSPKTIRGSLTTLYNLAIILALSLAFWVNYGVSRWSYPGVKTDDAQWRTSMAIQIIPAGAMVLLTAVAIDSPRGLIARNKREKGLEALCKLRGLPQDHPYVRQEYLEICAQADVANELNKNRTYLLAIRDIVKVPSYRRRFILATTLFIFHKLTGTDAINYFAPQIFPLLGVGSGSMSLMTTGIYGVVKFFASLLYVSFLIDRVGRRVPLMVGAALQATAMLYIGLYVRFGPTATPSTGGGGAHAGGIVGVIWIYIYAFGWSFGHSVAPYVLAAEVFPSGIRSFSISFCLMLNWLFGFAVSLATPHMLRVMGYGTFLFFAAVTYVGVVYVYFCMPELKRRSIESMDDLFEHRLWEMFRHAYPTEDEKVRKDVQRRMLDETKGAAGVAVQTERASGTEDSDSAVGKASKG</sequence>
<dbReference type="eggNOG" id="KOG0254">
    <property type="taxonomic scope" value="Eukaryota"/>
</dbReference>
<feature type="region of interest" description="Disordered" evidence="8">
    <location>
        <begin position="531"/>
        <end position="559"/>
    </location>
</feature>
<comment type="similarity">
    <text evidence="2 7">Belongs to the major facilitator superfamily. Sugar transporter (TC 2.A.1.1) family.</text>
</comment>
<evidence type="ECO:0000256" key="9">
    <source>
        <dbReference type="SAM" id="Phobius"/>
    </source>
</evidence>
<reference evidence="12" key="4">
    <citation type="journal article" date="2015" name="G3 (Bethesda)">
        <title>Genome sequences of three phytopathogenic species of the Magnaporthaceae family of fungi.</title>
        <authorList>
            <person name="Okagaki L.H."/>
            <person name="Nunes C.C."/>
            <person name="Sailsbery J."/>
            <person name="Clay B."/>
            <person name="Brown D."/>
            <person name="John T."/>
            <person name="Oh Y."/>
            <person name="Young N."/>
            <person name="Fitzgerald M."/>
            <person name="Haas B.J."/>
            <person name="Zeng Q."/>
            <person name="Young S."/>
            <person name="Adiconis X."/>
            <person name="Fan L."/>
            <person name="Levin J.Z."/>
            <person name="Mitchell T.K."/>
            <person name="Okubara P.A."/>
            <person name="Farman M.L."/>
            <person name="Kohn L.M."/>
            <person name="Birren B."/>
            <person name="Ma L.-J."/>
            <person name="Dean R.A."/>
        </authorList>
    </citation>
    <scope>NUCLEOTIDE SEQUENCE</scope>
    <source>
        <strain evidence="12">ATCC 64411 / 73-15</strain>
    </source>
</reference>
<reference evidence="11" key="3">
    <citation type="submission" date="2011-03" db="EMBL/GenBank/DDBJ databases">
        <title>Annotation of Magnaporthe poae ATCC 64411.</title>
        <authorList>
            <person name="Ma L.-J."/>
            <person name="Dead R."/>
            <person name="Young S.K."/>
            <person name="Zeng Q."/>
            <person name="Gargeya S."/>
            <person name="Fitzgerald M."/>
            <person name="Haas B."/>
            <person name="Abouelleil A."/>
            <person name="Alvarado L."/>
            <person name="Arachchi H.M."/>
            <person name="Berlin A."/>
            <person name="Brown A."/>
            <person name="Chapman S.B."/>
            <person name="Chen Z."/>
            <person name="Dunbar C."/>
            <person name="Freedman E."/>
            <person name="Gearin G."/>
            <person name="Gellesch M."/>
            <person name="Goldberg J."/>
            <person name="Griggs A."/>
            <person name="Gujja S."/>
            <person name="Heiman D."/>
            <person name="Howarth C."/>
            <person name="Larson L."/>
            <person name="Lui A."/>
            <person name="MacDonald P.J.P."/>
            <person name="Mehta T."/>
            <person name="Montmayeur A."/>
            <person name="Murphy C."/>
            <person name="Neiman D."/>
            <person name="Pearson M."/>
            <person name="Priest M."/>
            <person name="Roberts A."/>
            <person name="Saif S."/>
            <person name="Shea T."/>
            <person name="Shenoy N."/>
            <person name="Sisk P."/>
            <person name="Stolte C."/>
            <person name="Sykes S."/>
            <person name="Yandava C."/>
            <person name="Wortman J."/>
            <person name="Nusbaum C."/>
            <person name="Birren B."/>
        </authorList>
    </citation>
    <scope>NUCLEOTIDE SEQUENCE</scope>
    <source>
        <strain evidence="11">ATCC 64411</strain>
    </source>
</reference>
<feature type="transmembrane region" description="Helical" evidence="9">
    <location>
        <begin position="460"/>
        <end position="482"/>
    </location>
</feature>
<protein>
    <submittedName>
        <fullName evidence="11">Quinate permease</fullName>
    </submittedName>
</protein>
<dbReference type="PANTHER" id="PTHR48022:SF8">
    <property type="entry name" value="MAJOR FACILITATOR SUPERFAMILY (MFS) PROFILE DOMAIN-CONTAINING PROTEIN-RELATED"/>
    <property type="match status" value="1"/>
</dbReference>
<dbReference type="PRINTS" id="PR00171">
    <property type="entry name" value="SUGRTRNSPORT"/>
</dbReference>
<dbReference type="PANTHER" id="PTHR48022">
    <property type="entry name" value="PLASTIDIC GLUCOSE TRANSPORTER 4"/>
    <property type="match status" value="1"/>
</dbReference>
<feature type="transmembrane region" description="Helical" evidence="9">
    <location>
        <begin position="106"/>
        <end position="125"/>
    </location>
</feature>
<dbReference type="NCBIfam" id="TIGR00879">
    <property type="entry name" value="SP"/>
    <property type="match status" value="1"/>
</dbReference>
<feature type="transmembrane region" description="Helical" evidence="9">
    <location>
        <begin position="161"/>
        <end position="180"/>
    </location>
</feature>
<keyword evidence="13" id="KW-1185">Reference proteome</keyword>
<dbReference type="PROSITE" id="PS00217">
    <property type="entry name" value="SUGAR_TRANSPORT_2"/>
    <property type="match status" value="1"/>
</dbReference>
<dbReference type="InterPro" id="IPR003663">
    <property type="entry name" value="Sugar/inositol_transpt"/>
</dbReference>
<dbReference type="Pfam" id="PF00083">
    <property type="entry name" value="Sugar_tr"/>
    <property type="match status" value="1"/>
</dbReference>
<evidence type="ECO:0000256" key="4">
    <source>
        <dbReference type="ARBA" id="ARBA00022692"/>
    </source>
</evidence>
<feature type="domain" description="Major facilitator superfamily (MFS) profile" evidence="10">
    <location>
        <begin position="28"/>
        <end position="488"/>
    </location>
</feature>
<evidence type="ECO:0000259" key="10">
    <source>
        <dbReference type="PROSITE" id="PS50850"/>
    </source>
</evidence>
<organism evidence="12 13">
    <name type="scientific">Magnaporthiopsis poae (strain ATCC 64411 / 73-15)</name>
    <name type="common">Kentucky bluegrass fungus</name>
    <name type="synonym">Magnaporthe poae</name>
    <dbReference type="NCBI Taxonomy" id="644358"/>
    <lineage>
        <taxon>Eukaryota</taxon>
        <taxon>Fungi</taxon>
        <taxon>Dikarya</taxon>
        <taxon>Ascomycota</taxon>
        <taxon>Pezizomycotina</taxon>
        <taxon>Sordariomycetes</taxon>
        <taxon>Sordariomycetidae</taxon>
        <taxon>Magnaporthales</taxon>
        <taxon>Magnaporthaceae</taxon>
        <taxon>Magnaporthiopsis</taxon>
    </lineage>
</organism>
<evidence type="ECO:0000313" key="12">
    <source>
        <dbReference type="EnsemblFungi" id="MAPG_11407T0"/>
    </source>
</evidence>
<evidence type="ECO:0000256" key="6">
    <source>
        <dbReference type="ARBA" id="ARBA00023136"/>
    </source>
</evidence>
<evidence type="ECO:0000256" key="1">
    <source>
        <dbReference type="ARBA" id="ARBA00004141"/>
    </source>
</evidence>
<evidence type="ECO:0000313" key="13">
    <source>
        <dbReference type="Proteomes" id="UP000011715"/>
    </source>
</evidence>
<dbReference type="AlphaFoldDB" id="A0A0C4EF70"/>
<proteinExistence type="inferred from homology"/>
<evidence type="ECO:0000256" key="3">
    <source>
        <dbReference type="ARBA" id="ARBA00022448"/>
    </source>
</evidence>
<evidence type="ECO:0000313" key="11">
    <source>
        <dbReference type="EMBL" id="KLU92463.1"/>
    </source>
</evidence>
<dbReference type="InterPro" id="IPR005829">
    <property type="entry name" value="Sugar_transporter_CS"/>
</dbReference>
<dbReference type="InterPro" id="IPR050360">
    <property type="entry name" value="MFS_Sugar_Transporters"/>
</dbReference>
<dbReference type="GO" id="GO:0016020">
    <property type="term" value="C:membrane"/>
    <property type="evidence" value="ECO:0007669"/>
    <property type="project" value="UniProtKB-SubCell"/>
</dbReference>
<dbReference type="Proteomes" id="UP000011715">
    <property type="component" value="Unassembled WGS sequence"/>
</dbReference>
<keyword evidence="6 9" id="KW-0472">Membrane</keyword>
<reference evidence="12" key="5">
    <citation type="submission" date="2015-06" db="UniProtKB">
        <authorList>
            <consortium name="EnsemblFungi"/>
        </authorList>
    </citation>
    <scope>IDENTIFICATION</scope>
    <source>
        <strain evidence="12">ATCC 64411</strain>
    </source>
</reference>
<keyword evidence="5 9" id="KW-1133">Transmembrane helix</keyword>
<feature type="transmembrane region" description="Helical" evidence="9">
    <location>
        <begin position="291"/>
        <end position="313"/>
    </location>
</feature>
<evidence type="ECO:0000256" key="2">
    <source>
        <dbReference type="ARBA" id="ARBA00010992"/>
    </source>
</evidence>
<dbReference type="InterPro" id="IPR036259">
    <property type="entry name" value="MFS_trans_sf"/>
</dbReference>
<dbReference type="OrthoDB" id="5296287at2759"/>
<feature type="transmembrane region" description="Helical" evidence="9">
    <location>
        <begin position="398"/>
        <end position="422"/>
    </location>
</feature>
<evidence type="ECO:0000256" key="8">
    <source>
        <dbReference type="SAM" id="MobiDB-lite"/>
    </source>
</evidence>
<comment type="subcellular location">
    <subcellularLocation>
        <location evidence="1">Membrane</location>
        <topology evidence="1">Multi-pass membrane protein</topology>
    </subcellularLocation>
</comment>
<evidence type="ECO:0000256" key="7">
    <source>
        <dbReference type="RuleBase" id="RU003346"/>
    </source>
</evidence>
<accession>A0A0C4EF70</accession>
<feature type="transmembrane region" description="Helical" evidence="9">
    <location>
        <begin position="200"/>
        <end position="219"/>
    </location>
</feature>
<feature type="transmembrane region" description="Helical" evidence="9">
    <location>
        <begin position="25"/>
        <end position="41"/>
    </location>
</feature>
<feature type="transmembrane region" description="Helical" evidence="9">
    <location>
        <begin position="434"/>
        <end position="454"/>
    </location>
</feature>
<dbReference type="InterPro" id="IPR005828">
    <property type="entry name" value="MFS_sugar_transport-like"/>
</dbReference>
<feature type="transmembrane region" description="Helical" evidence="9">
    <location>
        <begin position="333"/>
        <end position="351"/>
    </location>
</feature>
<dbReference type="GO" id="GO:0005351">
    <property type="term" value="F:carbohydrate:proton symporter activity"/>
    <property type="evidence" value="ECO:0007669"/>
    <property type="project" value="TreeGrafter"/>
</dbReference>
<dbReference type="VEuPathDB" id="FungiDB:MAPG_11407"/>
<dbReference type="EnsemblFungi" id="MAPG_11407T0">
    <property type="protein sequence ID" value="MAPG_11407T0"/>
    <property type="gene ID" value="MAPG_11407"/>
</dbReference>
<keyword evidence="3 7" id="KW-0813">Transport</keyword>
<keyword evidence="4 9" id="KW-0812">Transmembrane</keyword>
<evidence type="ECO:0000256" key="5">
    <source>
        <dbReference type="ARBA" id="ARBA00022989"/>
    </source>
</evidence>
<reference evidence="11" key="1">
    <citation type="submission" date="2010-05" db="EMBL/GenBank/DDBJ databases">
        <title>The Genome Sequence of Magnaporthe poae strain ATCC 64411.</title>
        <authorList>
            <consortium name="The Broad Institute Genome Sequencing Platform"/>
            <consortium name="Broad Institute Genome Sequencing Center for Infectious Disease"/>
            <person name="Ma L.-J."/>
            <person name="Dead R."/>
            <person name="Young S."/>
            <person name="Zeng Q."/>
            <person name="Koehrsen M."/>
            <person name="Alvarado L."/>
            <person name="Berlin A."/>
            <person name="Chapman S.B."/>
            <person name="Chen Z."/>
            <person name="Freedman E."/>
            <person name="Gellesch M."/>
            <person name="Goldberg J."/>
            <person name="Griggs A."/>
            <person name="Gujja S."/>
            <person name="Heilman E.R."/>
            <person name="Heiman D."/>
            <person name="Hepburn T."/>
            <person name="Howarth C."/>
            <person name="Jen D."/>
            <person name="Larson L."/>
            <person name="Mehta T."/>
            <person name="Neiman D."/>
            <person name="Pearson M."/>
            <person name="Roberts A."/>
            <person name="Saif S."/>
            <person name="Shea T."/>
            <person name="Shenoy N."/>
            <person name="Sisk P."/>
            <person name="Stolte C."/>
            <person name="Sykes S."/>
            <person name="Walk T."/>
            <person name="White J."/>
            <person name="Yandava C."/>
            <person name="Haas B."/>
            <person name="Nusbaum C."/>
            <person name="Birren B."/>
        </authorList>
    </citation>
    <scope>NUCLEOTIDE SEQUENCE</scope>
    <source>
        <strain evidence="11">ATCC 64411</strain>
    </source>
</reference>
<dbReference type="PROSITE" id="PS00216">
    <property type="entry name" value="SUGAR_TRANSPORT_1"/>
    <property type="match status" value="2"/>
</dbReference>